<sequence>MDILIDKFLEETGNSYRLTYYPTELMLYFEKHHIFEIIFDLMMMLQKERPLNIEEYIAEHLVTISKKYSQINTYVSLADNADTENFLRTFQRSDRYYPVINLEESLKTKTFIQTLNDRLKHLNLHNKNIVMLGDRKYFREAKKHFHFHQTLRATNIKPFHKLTAHMLERTKLLQIDPHHSVIKHAQRIVVLGRPGCGKHRVGKWLATKLKIRL</sequence>
<dbReference type="STRING" id="62324.A0A4Y0BV17"/>
<name>A0A4Y0BV17_ANOFN</name>
<protein>
    <submittedName>
        <fullName evidence="1">Uncharacterized protein</fullName>
    </submittedName>
</protein>
<proteinExistence type="predicted"/>
<reference evidence="1" key="1">
    <citation type="submission" date="2020-05" db="UniProtKB">
        <authorList>
            <consortium name="EnsemblMetazoa"/>
        </authorList>
    </citation>
    <scope>IDENTIFICATION</scope>
    <source>
        <strain evidence="1">FUMOZ</strain>
    </source>
</reference>
<accession>A0A4Y0BV17</accession>
<dbReference type="EnsemblMetazoa" id="AFUN021708-RA">
    <property type="protein sequence ID" value="AFUN021708-PA"/>
    <property type="gene ID" value="AFUN021708"/>
</dbReference>
<evidence type="ECO:0000313" key="1">
    <source>
        <dbReference type="EnsemblMetazoa" id="AFUN021708-PA"/>
    </source>
</evidence>
<dbReference type="VEuPathDB" id="VectorBase:AFUN021708"/>
<organism evidence="1">
    <name type="scientific">Anopheles funestus</name>
    <name type="common">African malaria mosquito</name>
    <dbReference type="NCBI Taxonomy" id="62324"/>
    <lineage>
        <taxon>Eukaryota</taxon>
        <taxon>Metazoa</taxon>
        <taxon>Ecdysozoa</taxon>
        <taxon>Arthropoda</taxon>
        <taxon>Hexapoda</taxon>
        <taxon>Insecta</taxon>
        <taxon>Pterygota</taxon>
        <taxon>Neoptera</taxon>
        <taxon>Endopterygota</taxon>
        <taxon>Diptera</taxon>
        <taxon>Nematocera</taxon>
        <taxon>Culicoidea</taxon>
        <taxon>Culicidae</taxon>
        <taxon>Anophelinae</taxon>
        <taxon>Anopheles</taxon>
    </lineage>
</organism>
<dbReference type="AlphaFoldDB" id="A0A4Y0BV17"/>
<dbReference type="VEuPathDB" id="VectorBase:AFUN2_007790"/>